<comment type="function">
    <text evidence="6">Axonemal protein which is implicated in axonemal and/or peri-axonemal structure assembly and regulates flagellum assembly and beating and therefore sperm motility.</text>
</comment>
<dbReference type="PANTHER" id="PTHR46630">
    <property type="entry name" value="TETRATRICOPEPTIDE REPEAT PROTEIN 29"/>
    <property type="match status" value="1"/>
</dbReference>
<dbReference type="ZFIN" id="ZDB-GENE-100922-181">
    <property type="gene designation" value="ttc29"/>
</dbReference>
<keyword evidence="8" id="KW-1185">Reference proteome</keyword>
<protein>
    <recommendedName>
        <fullName evidence="5">Tetratricopeptide repeat protein 29</fullName>
    </recommendedName>
</protein>
<evidence type="ECO:0000256" key="6">
    <source>
        <dbReference type="ARBA" id="ARBA00044739"/>
    </source>
</evidence>
<dbReference type="OrthoDB" id="626167at2759"/>
<dbReference type="GeneTree" id="ENSGT00390000008611"/>
<evidence type="ECO:0000256" key="5">
    <source>
        <dbReference type="ARBA" id="ARBA00040665"/>
    </source>
</evidence>
<dbReference type="CTD" id="83894"/>
<dbReference type="SMART" id="SM00028">
    <property type="entry name" value="TPR"/>
    <property type="match status" value="3"/>
</dbReference>
<dbReference type="InterPro" id="IPR019734">
    <property type="entry name" value="TPR_rpt"/>
</dbReference>
<gene>
    <name evidence="9 10" type="primary">ttc29</name>
    <name evidence="9" type="synonym">si:ch211-256m12.5</name>
</gene>
<dbReference type="InterPro" id="IPR011990">
    <property type="entry name" value="TPR-like_helical_dom_sf"/>
</dbReference>
<accession>F1QVS7</accession>
<feature type="compositionally biased region" description="Polar residues" evidence="7">
    <location>
        <begin position="1"/>
        <end position="25"/>
    </location>
</feature>
<dbReference type="PANTHER" id="PTHR46630:SF1">
    <property type="entry name" value="TETRATRICOPEPTIDE REPEAT PROTEIN 29"/>
    <property type="match status" value="1"/>
</dbReference>
<feature type="region of interest" description="Disordered" evidence="7">
    <location>
        <begin position="1"/>
        <end position="44"/>
    </location>
</feature>
<dbReference type="Pfam" id="PF13424">
    <property type="entry name" value="TPR_12"/>
    <property type="match status" value="1"/>
</dbReference>
<dbReference type="KEGG" id="dre:799981"/>
<dbReference type="GeneID" id="799981"/>
<evidence type="ECO:0000256" key="3">
    <source>
        <dbReference type="ARBA" id="ARBA00022737"/>
    </source>
</evidence>
<dbReference type="AGR" id="ZFIN:ZDB-GENE-100922-181"/>
<evidence type="ECO:0000256" key="7">
    <source>
        <dbReference type="SAM" id="MobiDB-lite"/>
    </source>
</evidence>
<dbReference type="GO" id="GO:0005737">
    <property type="term" value="C:cytoplasm"/>
    <property type="evidence" value="ECO:0007669"/>
    <property type="project" value="UniProtKB-SubCell"/>
</dbReference>
<dbReference type="InterPro" id="IPR051476">
    <property type="entry name" value="Bac_ResReg_Asp_Phosphatase"/>
</dbReference>
<dbReference type="SUPFAM" id="SSF48452">
    <property type="entry name" value="TPR-like"/>
    <property type="match status" value="1"/>
</dbReference>
<evidence type="ECO:0000256" key="2">
    <source>
        <dbReference type="ARBA" id="ARBA00022490"/>
    </source>
</evidence>
<organism evidence="8 9">
    <name type="scientific">Danio rerio</name>
    <name type="common">Zebrafish</name>
    <name type="synonym">Brachydanio rerio</name>
    <dbReference type="NCBI Taxonomy" id="7955"/>
    <lineage>
        <taxon>Eukaryota</taxon>
        <taxon>Metazoa</taxon>
        <taxon>Chordata</taxon>
        <taxon>Craniata</taxon>
        <taxon>Vertebrata</taxon>
        <taxon>Euteleostomi</taxon>
        <taxon>Actinopterygii</taxon>
        <taxon>Neopterygii</taxon>
        <taxon>Teleostei</taxon>
        <taxon>Ostariophysi</taxon>
        <taxon>Cypriniformes</taxon>
        <taxon>Danionidae</taxon>
        <taxon>Danioninae</taxon>
        <taxon>Danio</taxon>
    </lineage>
</organism>
<dbReference type="AlphaFoldDB" id="A0A8M6YTI4"/>
<evidence type="ECO:0000313" key="9">
    <source>
        <dbReference type="RefSeq" id="XP_017206870.2"/>
    </source>
</evidence>
<comment type="subcellular location">
    <subcellularLocation>
        <location evidence="1">Cytoplasm</location>
    </subcellularLocation>
</comment>
<evidence type="ECO:0000313" key="8">
    <source>
        <dbReference type="Proteomes" id="UP000000437"/>
    </source>
</evidence>
<evidence type="ECO:0000313" key="10">
    <source>
        <dbReference type="ZFIN" id="ZDB-GENE-100922-181"/>
    </source>
</evidence>
<dbReference type="Proteomes" id="UP000000437">
    <property type="component" value="Chromosome 16"/>
</dbReference>
<name>A0A8M6YTI4_DANRE</name>
<evidence type="ECO:0000256" key="4">
    <source>
        <dbReference type="ARBA" id="ARBA00022803"/>
    </source>
</evidence>
<keyword evidence="3" id="KW-0677">Repeat</keyword>
<accession>A0A8M6YTI4</accession>
<keyword evidence="4" id="KW-0802">TPR repeat</keyword>
<proteinExistence type="evidence at protein level"/>
<dbReference type="GO" id="GO:0003341">
    <property type="term" value="P:cilium movement"/>
    <property type="evidence" value="ECO:0000318"/>
    <property type="project" value="GO_Central"/>
</dbReference>
<dbReference type="Gene3D" id="1.25.40.10">
    <property type="entry name" value="Tetratricopeptide repeat domain"/>
    <property type="match status" value="2"/>
</dbReference>
<evidence type="ECO:0007829" key="11">
    <source>
        <dbReference type="PeptideAtlas" id="A0A8M6YTI4"/>
    </source>
</evidence>
<keyword evidence="11" id="KW-1267">Proteomics identification</keyword>
<sequence length="429" mass="49103">MSSKTRFSMIHSPQKTNRTTPTSKSFPRCNKKNSGSPVGEEPNKMTETEIAQIGKPLRQNICVEMLRDGFPHSFKELFALLQRWDEADDDPHKLQTLQLHLTRAEAAERAGKYDEAYENHMLLARFFTEDKWMKHHFLELALRSARKVIMDSGKREAEARSLVGQAYLEKGDLELAQEHLEVFYQLTAGRTWQDSNGRMQHSRSCEELQTVYTLMAQRSLQDQQYEQAIKMSRKAYTIAKESGDRALEGEAAYRLGLAYQSTGDQKIAMKFLSSYMEIALTLEDTDSLGRAHEAMAKCLESEGKITEAIELWEKYVETCKSSKQDQNLERAYMSLGHILKSQKRYGEARVYFERALELACLEGCPRRVQEAQVYVGITRALSTFPAYMKLIQDQNLDALLAWKDRREDRFSSAASSEPESTAQSNTVVP</sequence>
<evidence type="ECO:0000256" key="1">
    <source>
        <dbReference type="ARBA" id="ARBA00004496"/>
    </source>
</evidence>
<reference evidence="9" key="1">
    <citation type="submission" date="2025-08" db="UniProtKB">
        <authorList>
            <consortium name="RefSeq"/>
        </authorList>
    </citation>
    <scope>IDENTIFICATION</scope>
    <source>
        <strain evidence="9">Tuebingen</strain>
        <tissue evidence="9">Fibroblasts and whole tissue</tissue>
    </source>
</reference>
<keyword evidence="2" id="KW-0963">Cytoplasm</keyword>
<dbReference type="RefSeq" id="XP_017206870.2">
    <property type="nucleotide sequence ID" value="XM_017351381.4"/>
</dbReference>
<dbReference type="GO" id="GO:0036126">
    <property type="term" value="C:sperm flagellum"/>
    <property type="evidence" value="ECO:0000318"/>
    <property type="project" value="GO_Central"/>
</dbReference>